<dbReference type="AlphaFoldDB" id="A0A7I7RT67"/>
<dbReference type="Proteomes" id="UP000467428">
    <property type="component" value="Chromosome"/>
</dbReference>
<dbReference type="EMBL" id="AP022593">
    <property type="protein sequence ID" value="BBY47747.1"/>
    <property type="molecule type" value="Genomic_DNA"/>
</dbReference>
<evidence type="ECO:0000256" key="1">
    <source>
        <dbReference type="SAM" id="MobiDB-lite"/>
    </source>
</evidence>
<gene>
    <name evidence="2" type="ORF">MARA_12150</name>
</gene>
<sequence length="79" mass="8466">MRAHFEPPAPVRRPKPARGDRQIFPADVAVLGDPRNGVVDVVLDPGGADPVETVTLTVDLVAALHVKLGRKLAQLQENP</sequence>
<accession>A0A7I7RT67</accession>
<keyword evidence="3" id="KW-1185">Reference proteome</keyword>
<name>A0A7I7RT67_9MYCO</name>
<organism evidence="2 3">
    <name type="scientific">Mycolicibacterium arabiense</name>
    <dbReference type="NCBI Taxonomy" id="1286181"/>
    <lineage>
        <taxon>Bacteria</taxon>
        <taxon>Bacillati</taxon>
        <taxon>Actinomycetota</taxon>
        <taxon>Actinomycetes</taxon>
        <taxon>Mycobacteriales</taxon>
        <taxon>Mycobacteriaceae</taxon>
        <taxon>Mycolicibacterium</taxon>
    </lineage>
</organism>
<proteinExistence type="predicted"/>
<dbReference type="KEGG" id="marz:MARA_12150"/>
<evidence type="ECO:0000313" key="2">
    <source>
        <dbReference type="EMBL" id="BBY47747.1"/>
    </source>
</evidence>
<evidence type="ECO:0000313" key="3">
    <source>
        <dbReference type="Proteomes" id="UP000467428"/>
    </source>
</evidence>
<protein>
    <submittedName>
        <fullName evidence="2">Uncharacterized protein</fullName>
    </submittedName>
</protein>
<reference evidence="2 3" key="1">
    <citation type="journal article" date="2019" name="Emerg. Microbes Infect.">
        <title>Comprehensive subspecies identification of 175 nontuberculous mycobacteria species based on 7547 genomic profiles.</title>
        <authorList>
            <person name="Matsumoto Y."/>
            <person name="Kinjo T."/>
            <person name="Motooka D."/>
            <person name="Nabeya D."/>
            <person name="Jung N."/>
            <person name="Uechi K."/>
            <person name="Horii T."/>
            <person name="Iida T."/>
            <person name="Fujita J."/>
            <person name="Nakamura S."/>
        </authorList>
    </citation>
    <scope>NUCLEOTIDE SEQUENCE [LARGE SCALE GENOMIC DNA]</scope>
    <source>
        <strain evidence="2 3">JCM 18538</strain>
    </source>
</reference>
<geneLocation type="plasmid" evidence="3">
    <name>pjcm18538 dna</name>
</geneLocation>
<feature type="region of interest" description="Disordered" evidence="1">
    <location>
        <begin position="1"/>
        <end position="22"/>
    </location>
</feature>